<dbReference type="SUPFAM" id="SSF53098">
    <property type="entry name" value="Ribonuclease H-like"/>
    <property type="match status" value="1"/>
</dbReference>
<gene>
    <name evidence="2" type="ORF">MEDL_57032</name>
</gene>
<protein>
    <recommendedName>
        <fullName evidence="1">Integrase catalytic domain-containing protein</fullName>
    </recommendedName>
</protein>
<evidence type="ECO:0000259" key="1">
    <source>
        <dbReference type="PROSITE" id="PS50994"/>
    </source>
</evidence>
<accession>A0A8S3UGQ2</accession>
<dbReference type="PROSITE" id="PS50994">
    <property type="entry name" value="INTEGRASE"/>
    <property type="match status" value="1"/>
</dbReference>
<dbReference type="PANTHER" id="PTHR37984:SF5">
    <property type="entry name" value="PROTEIN NYNRIN-LIKE"/>
    <property type="match status" value="1"/>
</dbReference>
<dbReference type="OrthoDB" id="7758825at2759"/>
<dbReference type="EMBL" id="CAJPWZ010002753">
    <property type="protein sequence ID" value="CAG2244966.1"/>
    <property type="molecule type" value="Genomic_DNA"/>
</dbReference>
<dbReference type="PANTHER" id="PTHR37984">
    <property type="entry name" value="PROTEIN CBG26694"/>
    <property type="match status" value="1"/>
</dbReference>
<reference evidence="2" key="1">
    <citation type="submission" date="2021-03" db="EMBL/GenBank/DDBJ databases">
        <authorList>
            <person name="Bekaert M."/>
        </authorList>
    </citation>
    <scope>NUCLEOTIDE SEQUENCE</scope>
</reference>
<sequence>MIDYLSKWPEASPLYHKSAKKVAEKLADTIYRYGPPDTIISDCGGEFNSKITSQLMLNFGIKHINTAPYHPQANGLVENFNQTLQNMINKNVSDNGNDWDALLVNESSVWPVSAPAEENISDQDIEKLMAKRDVIEAQVRENIGNAQERQKYNTILNAISTSNLGAKLGNIHVGSPTCADDIALLGEGSDVQAMLGIIEILH</sequence>
<proteinExistence type="predicted"/>
<dbReference type="InterPro" id="IPR001584">
    <property type="entry name" value="Integrase_cat-core"/>
</dbReference>
<dbReference type="GO" id="GO:0015074">
    <property type="term" value="P:DNA integration"/>
    <property type="evidence" value="ECO:0007669"/>
    <property type="project" value="InterPro"/>
</dbReference>
<dbReference type="AlphaFoldDB" id="A0A8S3UGQ2"/>
<name>A0A8S3UGQ2_MYTED</name>
<dbReference type="Proteomes" id="UP000683360">
    <property type="component" value="Unassembled WGS sequence"/>
</dbReference>
<dbReference type="InterPro" id="IPR050951">
    <property type="entry name" value="Retrovirus_Pol_polyprotein"/>
</dbReference>
<dbReference type="Pfam" id="PF00665">
    <property type="entry name" value="rve"/>
    <property type="match status" value="1"/>
</dbReference>
<dbReference type="InterPro" id="IPR012337">
    <property type="entry name" value="RNaseH-like_sf"/>
</dbReference>
<comment type="caution">
    <text evidence="2">The sequence shown here is derived from an EMBL/GenBank/DDBJ whole genome shotgun (WGS) entry which is preliminary data.</text>
</comment>
<evidence type="ECO:0000313" key="3">
    <source>
        <dbReference type="Proteomes" id="UP000683360"/>
    </source>
</evidence>
<keyword evidence="3" id="KW-1185">Reference proteome</keyword>
<organism evidence="2 3">
    <name type="scientific">Mytilus edulis</name>
    <name type="common">Blue mussel</name>
    <dbReference type="NCBI Taxonomy" id="6550"/>
    <lineage>
        <taxon>Eukaryota</taxon>
        <taxon>Metazoa</taxon>
        <taxon>Spiralia</taxon>
        <taxon>Lophotrochozoa</taxon>
        <taxon>Mollusca</taxon>
        <taxon>Bivalvia</taxon>
        <taxon>Autobranchia</taxon>
        <taxon>Pteriomorphia</taxon>
        <taxon>Mytilida</taxon>
        <taxon>Mytiloidea</taxon>
        <taxon>Mytilidae</taxon>
        <taxon>Mytilinae</taxon>
        <taxon>Mytilus</taxon>
    </lineage>
</organism>
<dbReference type="GO" id="GO:0003676">
    <property type="term" value="F:nucleic acid binding"/>
    <property type="evidence" value="ECO:0007669"/>
    <property type="project" value="InterPro"/>
</dbReference>
<dbReference type="Gene3D" id="3.30.420.10">
    <property type="entry name" value="Ribonuclease H-like superfamily/Ribonuclease H"/>
    <property type="match status" value="1"/>
</dbReference>
<dbReference type="InterPro" id="IPR036397">
    <property type="entry name" value="RNaseH_sf"/>
</dbReference>
<evidence type="ECO:0000313" key="2">
    <source>
        <dbReference type="EMBL" id="CAG2244966.1"/>
    </source>
</evidence>
<feature type="domain" description="Integrase catalytic" evidence="1">
    <location>
        <begin position="1"/>
        <end position="88"/>
    </location>
</feature>